<accession>A0A1M5Z1E2</accession>
<reference evidence="3 4" key="1">
    <citation type="submission" date="2016-11" db="EMBL/GenBank/DDBJ databases">
        <authorList>
            <person name="Jaros S."/>
            <person name="Januszkiewicz K."/>
            <person name="Wedrychowicz H."/>
        </authorList>
    </citation>
    <scope>NUCLEOTIDE SEQUENCE [LARGE SCALE GENOMIC DNA]</scope>
    <source>
        <strain evidence="3 4">DSM 6191</strain>
    </source>
</reference>
<dbReference type="SUPFAM" id="SSF51735">
    <property type="entry name" value="NAD(P)-binding Rossmann-fold domains"/>
    <property type="match status" value="1"/>
</dbReference>
<dbReference type="Gene3D" id="3.30.70.1450">
    <property type="entry name" value="Regulator of K+ conductance, C-terminal domain"/>
    <property type="match status" value="1"/>
</dbReference>
<protein>
    <submittedName>
        <fullName evidence="3">Trk system potassium uptake protein TrkA</fullName>
    </submittedName>
</protein>
<gene>
    <name evidence="3" type="ORF">SAMN02745941_02444</name>
</gene>
<sequence>MSNKQFLVIGLGRFGRAVAKTLFSMGHDVLAIDIDEDIVQEISDHVTHAVQLDATDESALKTIGINNFDVAVVTIGSNIQASVMITLVLKELGIKFIVCKGDSDLHAKVLYKIGADRVIQPEKDMGTRVAHNLASSNILDYIELSPEYSIIEIEAPREWFNHTLKELSLRSKYGLNVMAIKHNSKIKISLTAEDVIKENDIIVAMGSSEELSRLERLISKIK</sequence>
<dbReference type="InterPro" id="IPR006037">
    <property type="entry name" value="RCK_C"/>
</dbReference>
<organism evidence="3 4">
    <name type="scientific">Clostridium intestinale DSM 6191</name>
    <dbReference type="NCBI Taxonomy" id="1121320"/>
    <lineage>
        <taxon>Bacteria</taxon>
        <taxon>Bacillati</taxon>
        <taxon>Bacillota</taxon>
        <taxon>Clostridia</taxon>
        <taxon>Eubacteriales</taxon>
        <taxon>Clostridiaceae</taxon>
        <taxon>Clostridium</taxon>
    </lineage>
</organism>
<evidence type="ECO:0000313" key="4">
    <source>
        <dbReference type="Proteomes" id="UP000184241"/>
    </source>
</evidence>
<dbReference type="GO" id="GO:0006813">
    <property type="term" value="P:potassium ion transport"/>
    <property type="evidence" value="ECO:0007669"/>
    <property type="project" value="InterPro"/>
</dbReference>
<dbReference type="Pfam" id="PF02080">
    <property type="entry name" value="TrkA_C"/>
    <property type="match status" value="1"/>
</dbReference>
<dbReference type="EMBL" id="FQXU01000007">
    <property type="protein sequence ID" value="SHI18011.1"/>
    <property type="molecule type" value="Genomic_DNA"/>
</dbReference>
<evidence type="ECO:0000313" key="3">
    <source>
        <dbReference type="EMBL" id="SHI18011.1"/>
    </source>
</evidence>
<dbReference type="InterPro" id="IPR036291">
    <property type="entry name" value="NAD(P)-bd_dom_sf"/>
</dbReference>
<name>A0A1M5Z1E2_9CLOT</name>
<evidence type="ECO:0000259" key="2">
    <source>
        <dbReference type="PROSITE" id="PS51202"/>
    </source>
</evidence>
<proteinExistence type="predicted"/>
<dbReference type="PANTHER" id="PTHR43833">
    <property type="entry name" value="POTASSIUM CHANNEL PROTEIN 2-RELATED-RELATED"/>
    <property type="match status" value="1"/>
</dbReference>
<dbReference type="PROSITE" id="PS51201">
    <property type="entry name" value="RCK_N"/>
    <property type="match status" value="1"/>
</dbReference>
<evidence type="ECO:0000259" key="1">
    <source>
        <dbReference type="PROSITE" id="PS51201"/>
    </source>
</evidence>
<dbReference type="PROSITE" id="PS51202">
    <property type="entry name" value="RCK_C"/>
    <property type="match status" value="1"/>
</dbReference>
<dbReference type="RefSeq" id="WP_073019836.1">
    <property type="nucleotide sequence ID" value="NZ_FQXU01000007.1"/>
</dbReference>
<dbReference type="AlphaFoldDB" id="A0A1M5Z1E2"/>
<dbReference type="SUPFAM" id="SSF116726">
    <property type="entry name" value="TrkA C-terminal domain-like"/>
    <property type="match status" value="1"/>
</dbReference>
<dbReference type="Gene3D" id="3.40.50.720">
    <property type="entry name" value="NAD(P)-binding Rossmann-like Domain"/>
    <property type="match status" value="1"/>
</dbReference>
<dbReference type="InterPro" id="IPR003148">
    <property type="entry name" value="RCK_N"/>
</dbReference>
<dbReference type="Proteomes" id="UP000184241">
    <property type="component" value="Unassembled WGS sequence"/>
</dbReference>
<feature type="domain" description="RCK N-terminal" evidence="1">
    <location>
        <begin position="3"/>
        <end position="119"/>
    </location>
</feature>
<dbReference type="PANTHER" id="PTHR43833:SF7">
    <property type="entry name" value="KTR SYSTEM POTASSIUM UPTAKE PROTEIN C"/>
    <property type="match status" value="1"/>
</dbReference>
<dbReference type="InterPro" id="IPR050721">
    <property type="entry name" value="Trk_Ktr_HKT_K-transport"/>
</dbReference>
<feature type="domain" description="RCK C-terminal" evidence="2">
    <location>
        <begin position="136"/>
        <end position="220"/>
    </location>
</feature>
<dbReference type="GO" id="GO:0008324">
    <property type="term" value="F:monoatomic cation transmembrane transporter activity"/>
    <property type="evidence" value="ECO:0007669"/>
    <property type="project" value="InterPro"/>
</dbReference>
<dbReference type="Pfam" id="PF02254">
    <property type="entry name" value="TrkA_N"/>
    <property type="match status" value="1"/>
</dbReference>
<dbReference type="InterPro" id="IPR036721">
    <property type="entry name" value="RCK_C_sf"/>
</dbReference>